<name>A0A6I4W0U6_9BACL</name>
<feature type="transmembrane region" description="Helical" evidence="10">
    <location>
        <begin position="51"/>
        <end position="77"/>
    </location>
</feature>
<keyword evidence="6 10" id="KW-1133">Transmembrane helix</keyword>
<feature type="transmembrane region" description="Helical" evidence="10">
    <location>
        <begin position="124"/>
        <end position="144"/>
    </location>
</feature>
<comment type="miscellaneous">
    <text evidence="10">Carbon 2 of the heme B porphyrin ring is defined according to the Fischer nomenclature.</text>
</comment>
<dbReference type="InterPro" id="IPR044878">
    <property type="entry name" value="UbiA_sf"/>
</dbReference>
<dbReference type="NCBIfam" id="NF003349">
    <property type="entry name" value="PRK04375.1-2"/>
    <property type="match status" value="1"/>
</dbReference>
<organism evidence="11 12">
    <name type="scientific">Shimazuella alba</name>
    <dbReference type="NCBI Taxonomy" id="2690964"/>
    <lineage>
        <taxon>Bacteria</taxon>
        <taxon>Bacillati</taxon>
        <taxon>Bacillota</taxon>
        <taxon>Bacilli</taxon>
        <taxon>Bacillales</taxon>
        <taxon>Thermoactinomycetaceae</taxon>
        <taxon>Shimazuella</taxon>
    </lineage>
</organism>
<evidence type="ECO:0000256" key="5">
    <source>
        <dbReference type="ARBA" id="ARBA00022692"/>
    </source>
</evidence>
<dbReference type="InterPro" id="IPR006369">
    <property type="entry name" value="Protohaem_IX_farnesylTrfase"/>
</dbReference>
<dbReference type="NCBIfam" id="TIGR01473">
    <property type="entry name" value="cyoE_ctaB"/>
    <property type="match status" value="1"/>
</dbReference>
<protein>
    <recommendedName>
        <fullName evidence="10">Protoheme IX farnesyltransferase</fullName>
        <ecNumber evidence="10">2.5.1.141</ecNumber>
    </recommendedName>
    <alternativeName>
        <fullName evidence="10">Heme B farnesyltransferase</fullName>
    </alternativeName>
    <alternativeName>
        <fullName evidence="10">Heme O synthase</fullName>
    </alternativeName>
</protein>
<evidence type="ECO:0000256" key="1">
    <source>
        <dbReference type="ARBA" id="ARBA00004651"/>
    </source>
</evidence>
<evidence type="ECO:0000256" key="3">
    <source>
        <dbReference type="ARBA" id="ARBA00022475"/>
    </source>
</evidence>
<comment type="subcellular location">
    <subcellularLocation>
        <location evidence="1 10">Cell membrane</location>
        <topology evidence="1 10">Multi-pass membrane protein</topology>
    </subcellularLocation>
</comment>
<evidence type="ECO:0000256" key="6">
    <source>
        <dbReference type="ARBA" id="ARBA00022989"/>
    </source>
</evidence>
<dbReference type="InterPro" id="IPR000537">
    <property type="entry name" value="UbiA_prenyltransferase"/>
</dbReference>
<feature type="transmembrane region" description="Helical" evidence="10">
    <location>
        <begin position="151"/>
        <end position="171"/>
    </location>
</feature>
<dbReference type="GO" id="GO:0048034">
    <property type="term" value="P:heme O biosynthetic process"/>
    <property type="evidence" value="ECO:0007669"/>
    <property type="project" value="UniProtKB-UniRule"/>
</dbReference>
<keyword evidence="3 10" id="KW-1003">Cell membrane</keyword>
<keyword evidence="5 10" id="KW-0812">Transmembrane</keyword>
<comment type="subunit">
    <text evidence="10">Interacts with CtaA.</text>
</comment>
<comment type="pathway">
    <text evidence="2 10">Porphyrin-containing compound metabolism; heme O biosynthesis; heme O from protoheme: step 1/1.</text>
</comment>
<evidence type="ECO:0000256" key="2">
    <source>
        <dbReference type="ARBA" id="ARBA00004919"/>
    </source>
</evidence>
<dbReference type="Gene3D" id="1.10.357.140">
    <property type="entry name" value="UbiA prenyltransferase"/>
    <property type="match status" value="1"/>
</dbReference>
<dbReference type="AlphaFoldDB" id="A0A6I4W0U6"/>
<evidence type="ECO:0000256" key="8">
    <source>
        <dbReference type="ARBA" id="ARBA00023136"/>
    </source>
</evidence>
<dbReference type="NCBIfam" id="NF003348">
    <property type="entry name" value="PRK04375.1-1"/>
    <property type="match status" value="1"/>
</dbReference>
<dbReference type="CDD" id="cd13957">
    <property type="entry name" value="PT_UbiA_Cox10"/>
    <property type="match status" value="1"/>
</dbReference>
<dbReference type="Pfam" id="PF01040">
    <property type="entry name" value="UbiA"/>
    <property type="match status" value="1"/>
</dbReference>
<dbReference type="InterPro" id="IPR030470">
    <property type="entry name" value="UbiA_prenylTrfase_CS"/>
</dbReference>
<dbReference type="GO" id="GO:0008495">
    <property type="term" value="F:protoheme IX farnesyltransferase activity"/>
    <property type="evidence" value="ECO:0007669"/>
    <property type="project" value="UniProtKB-UniRule"/>
</dbReference>
<evidence type="ECO:0000256" key="4">
    <source>
        <dbReference type="ARBA" id="ARBA00022679"/>
    </source>
</evidence>
<dbReference type="EC" id="2.5.1.141" evidence="10"/>
<comment type="catalytic activity">
    <reaction evidence="9 10">
        <text>heme b + (2E,6E)-farnesyl diphosphate + H2O = Fe(II)-heme o + diphosphate</text>
        <dbReference type="Rhea" id="RHEA:28070"/>
        <dbReference type="ChEBI" id="CHEBI:15377"/>
        <dbReference type="ChEBI" id="CHEBI:33019"/>
        <dbReference type="ChEBI" id="CHEBI:60344"/>
        <dbReference type="ChEBI" id="CHEBI:60530"/>
        <dbReference type="ChEBI" id="CHEBI:175763"/>
        <dbReference type="EC" id="2.5.1.141"/>
    </reaction>
</comment>
<dbReference type="PANTHER" id="PTHR43448">
    <property type="entry name" value="PROTOHEME IX FARNESYLTRANSFERASE, MITOCHONDRIAL"/>
    <property type="match status" value="1"/>
</dbReference>
<reference evidence="11 12" key="1">
    <citation type="submission" date="2019-12" db="EMBL/GenBank/DDBJ databases">
        <title>Whole-genome analyses of novel actinobacteria.</title>
        <authorList>
            <person name="Sahin N."/>
            <person name="Saygin H."/>
        </authorList>
    </citation>
    <scope>NUCLEOTIDE SEQUENCE [LARGE SCALE GENOMIC DNA]</scope>
    <source>
        <strain evidence="11 12">KC615</strain>
    </source>
</reference>
<feature type="transmembrane region" description="Helical" evidence="10">
    <location>
        <begin position="98"/>
        <end position="118"/>
    </location>
</feature>
<evidence type="ECO:0000256" key="7">
    <source>
        <dbReference type="ARBA" id="ARBA00023133"/>
    </source>
</evidence>
<accession>A0A6I4W0U6</accession>
<gene>
    <name evidence="10" type="primary">ctaB</name>
    <name evidence="11" type="ORF">GSM42_18135</name>
</gene>
<comment type="similarity">
    <text evidence="10">Belongs to the UbiA prenyltransferase family. Protoheme IX farnesyltransferase subfamily.</text>
</comment>
<keyword evidence="7 10" id="KW-0350">Heme biosynthesis</keyword>
<dbReference type="RefSeq" id="WP_160802954.1">
    <property type="nucleotide sequence ID" value="NZ_WUUL01000016.1"/>
</dbReference>
<dbReference type="FunFam" id="1.10.357.140:FF:000001">
    <property type="entry name" value="Protoheme IX farnesyltransferase"/>
    <property type="match status" value="1"/>
</dbReference>
<comment type="function">
    <text evidence="10">Converts heme B (protoheme IX) to heme O by substitution of the vinyl group on carbon 2 of heme B porphyrin ring with a hydroxyethyl farnesyl side group.</text>
</comment>
<keyword evidence="12" id="KW-1185">Reference proteome</keyword>
<dbReference type="UniPathway" id="UPA00834">
    <property type="reaction ID" value="UER00712"/>
</dbReference>
<feature type="transmembrane region" description="Helical" evidence="10">
    <location>
        <begin position="177"/>
        <end position="198"/>
    </location>
</feature>
<evidence type="ECO:0000256" key="9">
    <source>
        <dbReference type="ARBA" id="ARBA00047690"/>
    </source>
</evidence>
<sequence>MERSAERYITPHTLADIWKDFIDITKPGINASNLLATFTGYLLAAGYTHTFGWMVFIYTMIGTALVIAGGCTLNNFYDRDIDPHMERTRIRAVPSGRMKPRTALIYGIILTVIGHLVLAFGVNLLAAILGFIGFGVYLFVYTMWLKRTSTWNTVVGGISGAVPPVIGWVAVTGRLDLAAWALFFILFLWQPPHFFALAMRKAKEYKAAGIPMLPVVKGNAETKKQILIFTILLLPATILLFATDAVGWTFLTTAIILDVIYVVLAIKGFSKQDEDLWAKQMFLYSLVYLTMILFLMMVDVLVRQIF</sequence>
<feature type="transmembrane region" description="Helical" evidence="10">
    <location>
        <begin position="248"/>
        <end position="269"/>
    </location>
</feature>
<keyword evidence="8 10" id="KW-0472">Membrane</keyword>
<dbReference type="GO" id="GO:0005886">
    <property type="term" value="C:plasma membrane"/>
    <property type="evidence" value="ECO:0007669"/>
    <property type="project" value="UniProtKB-SubCell"/>
</dbReference>
<evidence type="ECO:0000313" key="12">
    <source>
        <dbReference type="Proteomes" id="UP000430692"/>
    </source>
</evidence>
<dbReference type="PROSITE" id="PS00943">
    <property type="entry name" value="UBIA"/>
    <property type="match status" value="1"/>
</dbReference>
<dbReference type="PANTHER" id="PTHR43448:SF2">
    <property type="entry name" value="PROTOHEME IX FARNESYLTRANSFERASE, MITOCHONDRIAL"/>
    <property type="match status" value="1"/>
</dbReference>
<dbReference type="HAMAP" id="MF_00154">
    <property type="entry name" value="CyoE_CtaB"/>
    <property type="match status" value="1"/>
</dbReference>
<comment type="caution">
    <text evidence="11">The sequence shown here is derived from an EMBL/GenBank/DDBJ whole genome shotgun (WGS) entry which is preliminary data.</text>
</comment>
<feature type="transmembrane region" description="Helical" evidence="10">
    <location>
        <begin position="226"/>
        <end position="242"/>
    </location>
</feature>
<feature type="transmembrane region" description="Helical" evidence="10">
    <location>
        <begin position="281"/>
        <end position="302"/>
    </location>
</feature>
<dbReference type="Proteomes" id="UP000430692">
    <property type="component" value="Unassembled WGS sequence"/>
</dbReference>
<evidence type="ECO:0000313" key="11">
    <source>
        <dbReference type="EMBL" id="MXQ55606.1"/>
    </source>
</evidence>
<keyword evidence="4 10" id="KW-0808">Transferase</keyword>
<evidence type="ECO:0000256" key="10">
    <source>
        <dbReference type="HAMAP-Rule" id="MF_00154"/>
    </source>
</evidence>
<dbReference type="EMBL" id="WUUL01000016">
    <property type="protein sequence ID" value="MXQ55606.1"/>
    <property type="molecule type" value="Genomic_DNA"/>
</dbReference>
<proteinExistence type="inferred from homology"/>